<sequence length="327" mass="36532">MRAVAARVSCAALFVLAGGCSVYPTTDQSTGFDTSRIIQKIRCQMGRAVRATAIEHIRQFGDRMVYPGKTGKQLAAEIEGGRPYDSYDRRLVIPEIRRNFTYYDTAKVGYDFSLDNKEQNKQSVGGVVTRRFLRRVDALGLFGENDLTRQVQRNFRILDEFRQLGSDAFAEECAPVLADLSINIEFPIAGRLPFENLVDSFVVANERQHLQGDEKTPAIPKMADTIMFTTKISLNVDPAAAYNPVGRGVLPSTLGFSFNNIRTDYHKVIVAIEVPQRKVLVDQAGIVRRLPLSDRDQVSRTLDEQRERNVQNAIVKIGDALSSGLPF</sequence>
<evidence type="ECO:0000313" key="3">
    <source>
        <dbReference type="Proteomes" id="UP001055247"/>
    </source>
</evidence>
<dbReference type="PROSITE" id="PS51257">
    <property type="entry name" value="PROKAR_LIPOPROTEIN"/>
    <property type="match status" value="1"/>
</dbReference>
<reference evidence="2" key="2">
    <citation type="submission" date="2021-08" db="EMBL/GenBank/DDBJ databases">
        <authorList>
            <person name="Tani A."/>
            <person name="Ola A."/>
            <person name="Ogura Y."/>
            <person name="Katsura K."/>
            <person name="Hayashi T."/>
        </authorList>
    </citation>
    <scope>NUCLEOTIDE SEQUENCE</scope>
    <source>
        <strain evidence="2">DSM 16372</strain>
    </source>
</reference>
<evidence type="ECO:0000256" key="1">
    <source>
        <dbReference type="SAM" id="SignalP"/>
    </source>
</evidence>
<feature type="chain" id="PRO_5043573810" description="Lipoprotein" evidence="1">
    <location>
        <begin position="18"/>
        <end position="327"/>
    </location>
</feature>
<dbReference type="EMBL" id="BPQO01000045">
    <property type="protein sequence ID" value="GJD92455.1"/>
    <property type="molecule type" value="Genomic_DNA"/>
</dbReference>
<dbReference type="AlphaFoldDB" id="A0AAV4ZX26"/>
<keyword evidence="1" id="KW-0732">Signal</keyword>
<organism evidence="2 3">
    <name type="scientific">Methylobacterium hispanicum</name>
    <dbReference type="NCBI Taxonomy" id="270350"/>
    <lineage>
        <taxon>Bacteria</taxon>
        <taxon>Pseudomonadati</taxon>
        <taxon>Pseudomonadota</taxon>
        <taxon>Alphaproteobacteria</taxon>
        <taxon>Hyphomicrobiales</taxon>
        <taxon>Methylobacteriaceae</taxon>
        <taxon>Methylobacterium</taxon>
    </lineage>
</organism>
<comment type="caution">
    <text evidence="2">The sequence shown here is derived from an EMBL/GenBank/DDBJ whole genome shotgun (WGS) entry which is preliminary data.</text>
</comment>
<dbReference type="RefSeq" id="WP_238232017.1">
    <property type="nucleotide sequence ID" value="NZ_BPQO01000045.1"/>
</dbReference>
<gene>
    <name evidence="2" type="ORF">BHAOGJBA_6009</name>
</gene>
<feature type="signal peptide" evidence="1">
    <location>
        <begin position="1"/>
        <end position="17"/>
    </location>
</feature>
<proteinExistence type="predicted"/>
<dbReference type="Proteomes" id="UP001055247">
    <property type="component" value="Unassembled WGS sequence"/>
</dbReference>
<name>A0AAV4ZX26_9HYPH</name>
<evidence type="ECO:0008006" key="4">
    <source>
        <dbReference type="Google" id="ProtNLM"/>
    </source>
</evidence>
<accession>A0AAV4ZX26</accession>
<reference evidence="2" key="1">
    <citation type="journal article" date="2016" name="Front. Microbiol.">
        <title>Genome Sequence of the Piezophilic, Mesophilic Sulfate-Reducing Bacterium Desulfovibrio indicus J2T.</title>
        <authorList>
            <person name="Cao J."/>
            <person name="Maignien L."/>
            <person name="Shao Z."/>
            <person name="Alain K."/>
            <person name="Jebbar M."/>
        </authorList>
    </citation>
    <scope>NUCLEOTIDE SEQUENCE</scope>
    <source>
        <strain evidence="2">DSM 16372</strain>
    </source>
</reference>
<protein>
    <recommendedName>
        <fullName evidence="4">Lipoprotein</fullName>
    </recommendedName>
</protein>
<keyword evidence="3" id="KW-1185">Reference proteome</keyword>
<evidence type="ECO:0000313" key="2">
    <source>
        <dbReference type="EMBL" id="GJD92455.1"/>
    </source>
</evidence>